<dbReference type="Pfam" id="PF12828">
    <property type="entry name" value="PXB"/>
    <property type="match status" value="1"/>
</dbReference>
<keyword evidence="5" id="KW-1185">Reference proteome</keyword>
<proteinExistence type="predicted"/>
<dbReference type="AlphaFoldDB" id="A0A8E2ESP4"/>
<feature type="region of interest" description="Disordered" evidence="1">
    <location>
        <begin position="432"/>
        <end position="451"/>
    </location>
</feature>
<feature type="domain" description="PX" evidence="2">
    <location>
        <begin position="166"/>
        <end position="368"/>
    </location>
</feature>
<dbReference type="InterPro" id="IPR047168">
    <property type="entry name" value="LEC1-like"/>
</dbReference>
<accession>A0A8E2ESP4</accession>
<feature type="compositionally biased region" description="Polar residues" evidence="1">
    <location>
        <begin position="436"/>
        <end position="445"/>
    </location>
</feature>
<evidence type="ECO:0000313" key="5">
    <source>
        <dbReference type="Proteomes" id="UP000250140"/>
    </source>
</evidence>
<dbReference type="Pfam" id="PF12825">
    <property type="entry name" value="DUF3818"/>
    <property type="match status" value="1"/>
</dbReference>
<dbReference type="InterPro" id="IPR024554">
    <property type="entry name" value="LEC1-like_C"/>
</dbReference>
<evidence type="ECO:0000259" key="3">
    <source>
        <dbReference type="Pfam" id="PF12828"/>
    </source>
</evidence>
<feature type="region of interest" description="Disordered" evidence="1">
    <location>
        <begin position="605"/>
        <end position="653"/>
    </location>
</feature>
<evidence type="ECO:0000256" key="1">
    <source>
        <dbReference type="SAM" id="MobiDB-lite"/>
    </source>
</evidence>
<reference evidence="4 5" key="1">
    <citation type="journal article" date="2016" name="Nat. Commun.">
        <title>Ectomycorrhizal ecology is imprinted in the genome of the dominant symbiotic fungus Cenococcum geophilum.</title>
        <authorList>
            <consortium name="DOE Joint Genome Institute"/>
            <person name="Peter M."/>
            <person name="Kohler A."/>
            <person name="Ohm R.A."/>
            <person name="Kuo A."/>
            <person name="Krutzmann J."/>
            <person name="Morin E."/>
            <person name="Arend M."/>
            <person name="Barry K.W."/>
            <person name="Binder M."/>
            <person name="Choi C."/>
            <person name="Clum A."/>
            <person name="Copeland A."/>
            <person name="Grisel N."/>
            <person name="Haridas S."/>
            <person name="Kipfer T."/>
            <person name="LaButti K."/>
            <person name="Lindquist E."/>
            <person name="Lipzen A."/>
            <person name="Maire R."/>
            <person name="Meier B."/>
            <person name="Mihaltcheva S."/>
            <person name="Molinier V."/>
            <person name="Murat C."/>
            <person name="Poggeler S."/>
            <person name="Quandt C.A."/>
            <person name="Sperisen C."/>
            <person name="Tritt A."/>
            <person name="Tisserant E."/>
            <person name="Crous P.W."/>
            <person name="Henrissat B."/>
            <person name="Nehls U."/>
            <person name="Egli S."/>
            <person name="Spatafora J.W."/>
            <person name="Grigoriev I.V."/>
            <person name="Martin F.M."/>
        </authorList>
    </citation>
    <scope>NUCLEOTIDE SEQUENCE [LARGE SCALE GENOMIC DNA]</scope>
    <source>
        <strain evidence="4 5">CBS 207.34</strain>
    </source>
</reference>
<evidence type="ECO:0008006" key="6">
    <source>
        <dbReference type="Google" id="ProtNLM"/>
    </source>
</evidence>
<dbReference type="InterPro" id="IPR024555">
    <property type="entry name" value="PX-associated"/>
</dbReference>
<feature type="domain" description="PX-associated" evidence="3">
    <location>
        <begin position="4"/>
        <end position="122"/>
    </location>
</feature>
<feature type="compositionally biased region" description="Basic and acidic residues" evidence="1">
    <location>
        <begin position="635"/>
        <end position="650"/>
    </location>
</feature>
<dbReference type="EMBL" id="KV750597">
    <property type="protein sequence ID" value="OCL04134.1"/>
    <property type="molecule type" value="Genomic_DNA"/>
</dbReference>
<dbReference type="GO" id="GO:0035091">
    <property type="term" value="F:phosphatidylinositol binding"/>
    <property type="evidence" value="ECO:0007669"/>
    <property type="project" value="TreeGrafter"/>
</dbReference>
<evidence type="ECO:0000313" key="4">
    <source>
        <dbReference type="EMBL" id="OCL04134.1"/>
    </source>
</evidence>
<name>A0A8E2ESP4_9PEZI</name>
<dbReference type="Proteomes" id="UP000250140">
    <property type="component" value="Unassembled WGS sequence"/>
</dbReference>
<dbReference type="PANTHER" id="PTHR47185:SF2">
    <property type="entry name" value="FUNGAL PROTEIN"/>
    <property type="match status" value="1"/>
</dbReference>
<sequence>MSHPTLSPTQAHALFDILTHHETYAEIESFKWPDAIDNYGYPFKKEDGVQTSSPLLQALLNKFALKLPGLSNVALEFWQERCQILVAKLGEAELSESYDKGVIGARKTLATAISALLEYLARGCLGGLPRRDIKNAERKYDISKVEDIMEAWDDALQELVYGDLIDRLFDKTAETGRLEDHSSLVQAAHEFILLNLASFLHHVFVISPDGQYLLKVIENVHRLVPYTLIRQTLRVGNAATMINGMVKLVLTKLSVTAFTNWMGLSKNADDGMNLLQQIISTVLSWDSSELQKYATQIQKSNDAPSKEHLDAVKSHVYKPREEHEKLRVISVEQSKSIITVIFESTSPSLSPELPDPQHAQALEYYSTHLSIRDRDELGKILCHLQPDLLTQAVRDLVATYDPIIRSVHNAVDLSATLTDLENFLNDMIKASKPKKNSASGNGNTKSEAESIPPSVEDYVNLLRKHIPSSHRFLHQIAKNGREVTEQFRVYAKEAAAEFRDPTPPMPKNNKDVSKALQESADSTKDAGAMTAPLAALFSTLSESDQEAILKALDAHSSYLASLKASSTSRMKSILANNLDTAYGPGMYLARWHTLLDSTSITPATAKGRVRTGKEVKDQDDSGAANSKAKGNGKGGNRDGDKDKDKDKVEAPDAPDISVVVKALRVQFKEILKGMEVMG</sequence>
<evidence type="ECO:0000259" key="2">
    <source>
        <dbReference type="Pfam" id="PF12825"/>
    </source>
</evidence>
<dbReference type="OrthoDB" id="2117459at2759"/>
<organism evidence="4 5">
    <name type="scientific">Glonium stellatum</name>
    <dbReference type="NCBI Taxonomy" id="574774"/>
    <lineage>
        <taxon>Eukaryota</taxon>
        <taxon>Fungi</taxon>
        <taxon>Dikarya</taxon>
        <taxon>Ascomycota</taxon>
        <taxon>Pezizomycotina</taxon>
        <taxon>Dothideomycetes</taxon>
        <taxon>Pleosporomycetidae</taxon>
        <taxon>Gloniales</taxon>
        <taxon>Gloniaceae</taxon>
        <taxon>Glonium</taxon>
    </lineage>
</organism>
<gene>
    <name evidence="4" type="ORF">AOQ84DRAFT_324876</name>
</gene>
<dbReference type="PANTHER" id="PTHR47185">
    <property type="entry name" value="PX DOMAIN-CONTAINING PROTEIN YPR097W"/>
    <property type="match status" value="1"/>
</dbReference>
<protein>
    <recommendedName>
        <fullName evidence="6">PX-associated-domain-containing protein</fullName>
    </recommendedName>
</protein>